<organism evidence="2 3">
    <name type="scientific">Lederbergia ruris</name>
    <dbReference type="NCBI Taxonomy" id="217495"/>
    <lineage>
        <taxon>Bacteria</taxon>
        <taxon>Bacillati</taxon>
        <taxon>Bacillota</taxon>
        <taxon>Bacilli</taxon>
        <taxon>Bacillales</taxon>
        <taxon>Bacillaceae</taxon>
        <taxon>Lederbergia</taxon>
    </lineage>
</organism>
<dbReference type="Pfam" id="PF09346">
    <property type="entry name" value="SMI1_KNR4"/>
    <property type="match status" value="1"/>
</dbReference>
<protein>
    <recommendedName>
        <fullName evidence="1">Knr4/Smi1-like domain-containing protein</fullName>
    </recommendedName>
</protein>
<dbReference type="RefSeq" id="WP_191967541.1">
    <property type="nucleotide sequence ID" value="NZ_BORB01000021.1"/>
</dbReference>
<dbReference type="EMBL" id="BORB01000021">
    <property type="protein sequence ID" value="GIN58250.1"/>
    <property type="molecule type" value="Genomic_DNA"/>
</dbReference>
<feature type="domain" description="Knr4/Smi1-like" evidence="1">
    <location>
        <begin position="42"/>
        <end position="159"/>
    </location>
</feature>
<comment type="caution">
    <text evidence="2">The sequence shown here is derived from an EMBL/GenBank/DDBJ whole genome shotgun (WGS) entry which is preliminary data.</text>
</comment>
<dbReference type="SUPFAM" id="SSF160631">
    <property type="entry name" value="SMI1/KNR4-like"/>
    <property type="match status" value="1"/>
</dbReference>
<gene>
    <name evidence="2" type="ORF">J8TS2_25690</name>
</gene>
<name>A0ABQ4KJX0_9BACI</name>
<dbReference type="InterPro" id="IPR037883">
    <property type="entry name" value="Knr4/Smi1-like_sf"/>
</dbReference>
<evidence type="ECO:0000259" key="1">
    <source>
        <dbReference type="SMART" id="SM00860"/>
    </source>
</evidence>
<dbReference type="Gene3D" id="3.40.1580.10">
    <property type="entry name" value="SMI1/KNR4-like"/>
    <property type="match status" value="1"/>
</dbReference>
<accession>A0ABQ4KJX0</accession>
<keyword evidence="3" id="KW-1185">Reference proteome</keyword>
<dbReference type="Proteomes" id="UP000679950">
    <property type="component" value="Unassembled WGS sequence"/>
</dbReference>
<dbReference type="SMART" id="SM00860">
    <property type="entry name" value="SMI1_KNR4"/>
    <property type="match status" value="1"/>
</dbReference>
<dbReference type="InterPro" id="IPR018958">
    <property type="entry name" value="Knr4/Smi1-like_dom"/>
</dbReference>
<sequence length="179" mass="21142">MNDSSIVHVLEALKIRLDEENVLAVHSTSGIYPKMGFVFNEPLTKYELEQLIRKNNLDLPAEYREFLLLHNGAEFFTYEYGYSFCLYSIEDMIKEYHSLEEYCDVDYILNYCYPIGYMVDHGTLLLDLSNFKQTNKGNILLMGVNTINLYCDLPTWLDRMLISQGNAYWEWYSKEVEFE</sequence>
<reference evidence="2 3" key="1">
    <citation type="submission" date="2021-03" db="EMBL/GenBank/DDBJ databases">
        <title>Antimicrobial resistance genes in bacteria isolated from Japanese honey, and their potential for conferring macrolide and lincosamide resistance in the American foulbrood pathogen Paenibacillus larvae.</title>
        <authorList>
            <person name="Okamoto M."/>
            <person name="Kumagai M."/>
            <person name="Kanamori H."/>
            <person name="Takamatsu D."/>
        </authorList>
    </citation>
    <scope>NUCLEOTIDE SEQUENCE [LARGE SCALE GENOMIC DNA]</scope>
    <source>
        <strain evidence="2 3">J8TS2</strain>
    </source>
</reference>
<proteinExistence type="predicted"/>
<evidence type="ECO:0000313" key="3">
    <source>
        <dbReference type="Proteomes" id="UP000679950"/>
    </source>
</evidence>
<evidence type="ECO:0000313" key="2">
    <source>
        <dbReference type="EMBL" id="GIN58250.1"/>
    </source>
</evidence>